<dbReference type="InterPro" id="IPR007111">
    <property type="entry name" value="NACHT_NTPase"/>
</dbReference>
<feature type="coiled-coil region" evidence="3">
    <location>
        <begin position="76"/>
        <end position="180"/>
    </location>
</feature>
<dbReference type="PANTHER" id="PTHR24106">
    <property type="entry name" value="NACHT, LRR AND CARD DOMAINS-CONTAINING"/>
    <property type="match status" value="1"/>
</dbReference>
<evidence type="ECO:0000256" key="3">
    <source>
        <dbReference type="SAM" id="Coils"/>
    </source>
</evidence>
<dbReference type="EMBL" id="VCAZ01000018">
    <property type="protein sequence ID" value="TSK67209.1"/>
    <property type="molecule type" value="Genomic_DNA"/>
</dbReference>
<comment type="caution">
    <text evidence="6">The sequence shown here is derived from an EMBL/GenBank/DDBJ whole genome shotgun (WGS) entry which is preliminary data.</text>
</comment>
<keyword evidence="2" id="KW-0677">Repeat</keyword>
<dbReference type="InterPro" id="IPR051261">
    <property type="entry name" value="NLR"/>
</dbReference>
<accession>A0A556TTS3</accession>
<protein>
    <submittedName>
        <fullName evidence="6">Nuclear mitotic apparatus protein 1</fullName>
    </submittedName>
</protein>
<evidence type="ECO:0000256" key="2">
    <source>
        <dbReference type="ARBA" id="ARBA00022737"/>
    </source>
</evidence>
<feature type="domain" description="NACHT" evidence="5">
    <location>
        <begin position="1876"/>
        <end position="2040"/>
    </location>
</feature>
<evidence type="ECO:0000313" key="7">
    <source>
        <dbReference type="Proteomes" id="UP000319801"/>
    </source>
</evidence>
<evidence type="ECO:0000256" key="1">
    <source>
        <dbReference type="ARBA" id="ARBA00022614"/>
    </source>
</evidence>
<proteinExistence type="predicted"/>
<feature type="coiled-coil region" evidence="3">
    <location>
        <begin position="5"/>
        <end position="32"/>
    </location>
</feature>
<evidence type="ECO:0000313" key="6">
    <source>
        <dbReference type="EMBL" id="TSK67209.1"/>
    </source>
</evidence>
<organism evidence="6 7">
    <name type="scientific">Bagarius yarrelli</name>
    <name type="common">Goonch</name>
    <name type="synonym">Bagrus yarrelli</name>
    <dbReference type="NCBI Taxonomy" id="175774"/>
    <lineage>
        <taxon>Eukaryota</taxon>
        <taxon>Metazoa</taxon>
        <taxon>Chordata</taxon>
        <taxon>Craniata</taxon>
        <taxon>Vertebrata</taxon>
        <taxon>Euteleostomi</taxon>
        <taxon>Actinopterygii</taxon>
        <taxon>Neopterygii</taxon>
        <taxon>Teleostei</taxon>
        <taxon>Ostariophysi</taxon>
        <taxon>Siluriformes</taxon>
        <taxon>Sisoridae</taxon>
        <taxon>Sisorinae</taxon>
        <taxon>Bagarius</taxon>
    </lineage>
</organism>
<sequence length="2313" mass="264303">MFAELETLSQELRKLKHQKLDAEACIEKLAQEGVDLKATLVQEREHSQTQFDLVNKAKEEKETELQQMITANQSKIAELQCKIEETVESLKQSESELSALKSKIISKDGELGKQQQELAHLQNKADNLQRQLMEVEGRSRQLSEDVVSKNKEVQHLKVELEQKEGEIRSLKVNLQTLEAKSGEMSDFHQKEIEKQIIAVTELRLQLAECEKIISEKVKSLEDLAQQVKVLKEELSSERQKVATLELSFKASEEAHEAQEQTLRLEITQLQQEIDGHLNKLEKSLNEGHFLREEMSRQQDVALQKEREFSVVAEKNKSLEKDFAELQNKLAEATTLATERQAELLKLQEEVQHQENLRAETQKFEETRYKELQKEATELQAKVQELTVLASEREIQLGSLHEKMKEMEDQNQKRHNQSEEALQKELANVVDLMGQLESAKHQTAATKELLESTEEKLKQTELMYQQKDVLAREACQSKEALERTVNELCSKQKQDLDRYQQDLESLKKEKEHLTSVNESLQNECQTLQVESKEQQETLNAFKADLQSTKSVCEQDLEALKKEKEHFQDECQSLQTENKKQYQALNSLKADLQKTQEVFQKDLEIIKKENEHLSSVNRSLQIECQDLQKENKGQHEVIDNLKADHQNGQIGHQREVETLKKELEHFSSVNQSLQSECQNFEAENKKQQEELHVLKVDLQTAQEVYQQELGTLRKDKDHLTSMHQALEAESQNMQTEREKKMEELNILKADLQNVRTECQQEIDSLKNDKEHLTSVTFSLRTECQTLQAEKTKQQEALNTLKGDLQECKDEYEKDLKILKNEKEELFAMNQTLQTEVQILNVENKKQLDILTSLRADLQNAQHGYQKELEILKKDQEHLHSVNQSLQNELKNLQEEKTGQQQELNAFRADLQESKTDLEALRNEKEKLALVNQDLHAEKMGQQEELNALKTHLQENKDKFNKDMETLTNEKEQLASVNQSLLVDLEAAQKLASEMASVKGVTLQRQNELEGQVMELQVNIKEFSTLADEREAELKNLHLELKQQEALRLGTEDSEKALKAELETKVAQLQIQVEEACKHSSESKSELSLLQDQYKESEKQKQEACEANRILENTVSEQKQKIEEYHQQLEALASVNQALQAEKKTQQEILNDLQSGLQQEVKTLRKEKEHLSSLNQSLQRERDASQRLGEELEAKLKGQAESFQARKEAFQKKEQQNQELLKLKTEAVEHYKVQVEKAKTHYNGKKQQLLEEQEARQALQANLETSESEAKALKAELKLVSMELEKIKASEKRLMVQIKSLETQLDYADRQLREQRKQEGPSVQMKHRESVYSKIPENPRNTSSDSLELDLDDSLNAAGKCSLPGESSTPLVRSSERLAAKRRAKDGGSLETLYFTPMMPRGNRASQAHKLESSITSLGELTLDSTKKPSSSVRRRRTTQVINITMTKKTPLGSSGGAADADESFFSLQSASSQPNLASHKARPVSAEIFDDSSKLLSLPGYRRSNAHAATSAFCIGAENEPDHIGDDWMRIAELQSRNKSCLPHLKSSYPLESRPSLGFSHLPVTDEDVRTGDPTETIRRVSMLPSQLKDATHRLSLAPPAPASHSHVPVQRAPQVAKARDVRSTRSPLAPKRPAGQVQDLDTPEVKKPAGCFPRTPKGRNLRSTNSQNVAPTPADRKQSTAFMIDNTPRKTGRGDSRLQRGISKLRKSPRTISTKSPKITSSAKKAMLNTLRILNTLELQCLVRSLRSLCGDQLNFCQLEQEGEMDVLDVVDRMLEKWNEGEALDITVRALYDICKGDLAASLEHVCRKALVQFKLRVSHKRRYYSLYEGTCRPGKQRYIRHVYVESPIVLKTPGSEETPVRICDLFSPLRAEDSVRVVVTTGVPAIGLTVAVQMFLIDWMEQQACQNFQFVFALPGRDLHLVKNSDQTFLEFLAAFYPEAKQAEFLACPDCPVLFVIDALELCKQPLNFQNNPRVTDVTTPTPVDALLTSLIAGDLLPHACVWITAHQAACRKIPKNYIGRFTQLKGFGDTQKNEYFTKRTINPTLGNHVLDQVRASQRLYDACYLPLFCWIVSVVYERCLQNQVSAEQVPTLTTFYVQYVIVLTNRKIERYVGTGINGLRWKDADRNFLMKMGELALRNLCENETVFYEDSVSRLALDIDDVTHQGGISFETDESTRENRRSFRFVHPSVQTFMAALYVYVRFRLTGENAFEPQTGRTRTERPISELYKPVIDRVLRCSDPNMDLFLHFLLGLSARKTEMHLRGHLLPQHHPEPRGIQEVLKYGRKRIKQNAVTEPCGHLEMCLSELEEGRQ</sequence>
<reference evidence="6 7" key="1">
    <citation type="journal article" date="2019" name="Genome Biol. Evol.">
        <title>Whole-Genome Sequencing of the Giant Devil Catfish, Bagarius yarrelli.</title>
        <authorList>
            <person name="Jiang W."/>
            <person name="Lv Y."/>
            <person name="Cheng L."/>
            <person name="Yang K."/>
            <person name="Chao B."/>
            <person name="Wang X."/>
            <person name="Li Y."/>
            <person name="Pan X."/>
            <person name="You X."/>
            <person name="Zhang Y."/>
            <person name="Yang J."/>
            <person name="Li J."/>
            <person name="Zhang X."/>
            <person name="Liu S."/>
            <person name="Sun C."/>
            <person name="Yang J."/>
            <person name="Shi Q."/>
        </authorList>
    </citation>
    <scope>NUCLEOTIDE SEQUENCE [LARGE SCALE GENOMIC DNA]</scope>
    <source>
        <strain evidence="6">JWS20170419001</strain>
        <tissue evidence="6">Muscle</tissue>
    </source>
</reference>
<feature type="coiled-coil region" evidence="3">
    <location>
        <begin position="213"/>
        <end position="455"/>
    </location>
</feature>
<keyword evidence="7" id="KW-1185">Reference proteome</keyword>
<feature type="region of interest" description="Disordered" evidence="4">
    <location>
        <begin position="1311"/>
        <end position="1408"/>
    </location>
</feature>
<evidence type="ECO:0000259" key="5">
    <source>
        <dbReference type="Pfam" id="PF05729"/>
    </source>
</evidence>
<dbReference type="Pfam" id="PF05729">
    <property type="entry name" value="NACHT"/>
    <property type="match status" value="1"/>
</dbReference>
<gene>
    <name evidence="6" type="ORF">Baya_5186</name>
</gene>
<dbReference type="OrthoDB" id="2436455at2759"/>
<feature type="coiled-coil region" evidence="3">
    <location>
        <begin position="488"/>
        <end position="974"/>
    </location>
</feature>
<feature type="compositionally biased region" description="Polar residues" evidence="4">
    <location>
        <begin position="1660"/>
        <end position="1669"/>
    </location>
</feature>
<dbReference type="Gene3D" id="1.10.287.1490">
    <property type="match status" value="2"/>
</dbReference>
<feature type="compositionally biased region" description="Low complexity" evidence="4">
    <location>
        <begin position="1593"/>
        <end position="1608"/>
    </location>
</feature>
<dbReference type="Proteomes" id="UP000319801">
    <property type="component" value="Unassembled WGS sequence"/>
</dbReference>
<feature type="compositionally biased region" description="Basic and acidic residues" evidence="4">
    <location>
        <begin position="1565"/>
        <end position="1577"/>
    </location>
</feature>
<evidence type="ECO:0000256" key="4">
    <source>
        <dbReference type="SAM" id="MobiDB-lite"/>
    </source>
</evidence>
<feature type="region of interest" description="Disordered" evidence="4">
    <location>
        <begin position="1560"/>
        <end position="1677"/>
    </location>
</feature>
<keyword evidence="1" id="KW-0433">Leucine-rich repeat</keyword>
<name>A0A556TTS3_BAGYA</name>
<keyword evidence="3" id="KW-0175">Coiled coil</keyword>